<dbReference type="Proteomes" id="UP001064489">
    <property type="component" value="Chromosome 1"/>
</dbReference>
<name>A0AAD5JNF9_ACENE</name>
<dbReference type="SUPFAM" id="SSF53335">
    <property type="entry name" value="S-adenosyl-L-methionine-dependent methyltransferases"/>
    <property type="match status" value="1"/>
</dbReference>
<dbReference type="InterPro" id="IPR029063">
    <property type="entry name" value="SAM-dependent_MTases_sf"/>
</dbReference>
<gene>
    <name evidence="1" type="ORF">LWI28_023710</name>
</gene>
<protein>
    <recommendedName>
        <fullName evidence="3">Cyclopropane-fatty-acyl-phospholipid synthase</fullName>
    </recommendedName>
</protein>
<dbReference type="PANTHER" id="PTHR43675">
    <property type="entry name" value="ARSENITE METHYLTRANSFERASE"/>
    <property type="match status" value="1"/>
</dbReference>
<dbReference type="PANTHER" id="PTHR43675:SF30">
    <property type="entry name" value="CYCLOPROPANE-FATTY-ACYL-PHOSPHOLIPID SYNTHASE"/>
    <property type="match status" value="1"/>
</dbReference>
<dbReference type="GO" id="GO:0008168">
    <property type="term" value="F:methyltransferase activity"/>
    <property type="evidence" value="ECO:0007669"/>
    <property type="project" value="TreeGrafter"/>
</dbReference>
<dbReference type="AlphaFoldDB" id="A0AAD5JNF9"/>
<proteinExistence type="predicted"/>
<evidence type="ECO:0008006" key="3">
    <source>
        <dbReference type="Google" id="ProtNLM"/>
    </source>
</evidence>
<organism evidence="1 2">
    <name type="scientific">Acer negundo</name>
    <name type="common">Box elder</name>
    <dbReference type="NCBI Taxonomy" id="4023"/>
    <lineage>
        <taxon>Eukaryota</taxon>
        <taxon>Viridiplantae</taxon>
        <taxon>Streptophyta</taxon>
        <taxon>Embryophyta</taxon>
        <taxon>Tracheophyta</taxon>
        <taxon>Spermatophyta</taxon>
        <taxon>Magnoliopsida</taxon>
        <taxon>eudicotyledons</taxon>
        <taxon>Gunneridae</taxon>
        <taxon>Pentapetalae</taxon>
        <taxon>rosids</taxon>
        <taxon>malvids</taxon>
        <taxon>Sapindales</taxon>
        <taxon>Sapindaceae</taxon>
        <taxon>Hippocastanoideae</taxon>
        <taxon>Acereae</taxon>
        <taxon>Acer</taxon>
    </lineage>
</organism>
<dbReference type="EMBL" id="JAJSOW010000003">
    <property type="protein sequence ID" value="KAI9196411.1"/>
    <property type="molecule type" value="Genomic_DNA"/>
</dbReference>
<keyword evidence="2" id="KW-1185">Reference proteome</keyword>
<evidence type="ECO:0000313" key="2">
    <source>
        <dbReference type="Proteomes" id="UP001064489"/>
    </source>
</evidence>
<evidence type="ECO:0000313" key="1">
    <source>
        <dbReference type="EMBL" id="KAI9196411.1"/>
    </source>
</evidence>
<dbReference type="InterPro" id="IPR026669">
    <property type="entry name" value="Arsenite_MeTrfase-like"/>
</dbReference>
<dbReference type="Gene3D" id="3.40.50.150">
    <property type="entry name" value="Vaccinia Virus protein VP39"/>
    <property type="match status" value="1"/>
</dbReference>
<dbReference type="Pfam" id="PF02353">
    <property type="entry name" value="CMAS"/>
    <property type="match status" value="1"/>
</dbReference>
<sequence>MLYSCPIFEREDKDLNVAQMRKISLLIEKARISKEHEVLDFGCGWGCVAIEAVKRTGCKFAGITLSEEQLKYAEMKVKEAGF</sequence>
<accession>A0AAD5JNF9</accession>
<dbReference type="CDD" id="cd02440">
    <property type="entry name" value="AdoMet_MTases"/>
    <property type="match status" value="1"/>
</dbReference>
<reference evidence="1" key="2">
    <citation type="submission" date="2023-02" db="EMBL/GenBank/DDBJ databases">
        <authorList>
            <person name="Swenson N.G."/>
            <person name="Wegrzyn J.L."/>
            <person name="Mcevoy S.L."/>
        </authorList>
    </citation>
    <scope>NUCLEOTIDE SEQUENCE</scope>
    <source>
        <strain evidence="1">91603</strain>
        <tissue evidence="1">Leaf</tissue>
    </source>
</reference>
<comment type="caution">
    <text evidence="1">The sequence shown here is derived from an EMBL/GenBank/DDBJ whole genome shotgun (WGS) entry which is preliminary data.</text>
</comment>
<reference evidence="1" key="1">
    <citation type="journal article" date="2022" name="Plant J.">
        <title>Strategies of tolerance reflected in two North American maple genomes.</title>
        <authorList>
            <person name="McEvoy S.L."/>
            <person name="Sezen U.U."/>
            <person name="Trouern-Trend A."/>
            <person name="McMahon S.M."/>
            <person name="Schaberg P.G."/>
            <person name="Yang J."/>
            <person name="Wegrzyn J.L."/>
            <person name="Swenson N.G."/>
        </authorList>
    </citation>
    <scope>NUCLEOTIDE SEQUENCE</scope>
    <source>
        <strain evidence="1">91603</strain>
    </source>
</reference>